<dbReference type="GO" id="GO:0005524">
    <property type="term" value="F:ATP binding"/>
    <property type="evidence" value="ECO:0007669"/>
    <property type="project" value="UniProtKB-KW"/>
</dbReference>
<proteinExistence type="inferred from homology"/>
<evidence type="ECO:0000313" key="9">
    <source>
        <dbReference type="EMBL" id="MBB5372601.1"/>
    </source>
</evidence>
<keyword evidence="5" id="KW-0067">ATP-binding</keyword>
<dbReference type="PANTHER" id="PTHR43785">
    <property type="entry name" value="GAMMA-GLUTAMYLPUTRESCINE SYNTHETASE"/>
    <property type="match status" value="1"/>
</dbReference>
<feature type="domain" description="GS catalytic" evidence="8">
    <location>
        <begin position="122"/>
        <end position="453"/>
    </location>
</feature>
<organism evidence="9 10">
    <name type="scientific">Acidocella aromatica</name>
    <dbReference type="NCBI Taxonomy" id="1303579"/>
    <lineage>
        <taxon>Bacteria</taxon>
        <taxon>Pseudomonadati</taxon>
        <taxon>Pseudomonadota</taxon>
        <taxon>Alphaproteobacteria</taxon>
        <taxon>Acetobacterales</taxon>
        <taxon>Acidocellaceae</taxon>
        <taxon>Acidocella</taxon>
    </lineage>
</organism>
<dbReference type="Gene3D" id="3.10.20.70">
    <property type="entry name" value="Glutamine synthetase, N-terminal domain"/>
    <property type="match status" value="1"/>
</dbReference>
<name>A0A840VLY1_9PROT</name>
<dbReference type="InterPro" id="IPR008146">
    <property type="entry name" value="Gln_synth_cat_dom"/>
</dbReference>
<keyword evidence="3 9" id="KW-0436">Ligase</keyword>
<gene>
    <name evidence="9" type="ORF">HNP71_000839</name>
</gene>
<dbReference type="SUPFAM" id="SSF54368">
    <property type="entry name" value="Glutamine synthetase, N-terminal domain"/>
    <property type="match status" value="1"/>
</dbReference>
<sequence>MVSTPHLTLPELRGMAERGEIDTVIVAACDMQGRLQGKRVMPRFFLESVTSEAAEGCSYLLATDIECGTVPGYELTSWEKGYGDFIFAPDLSTLRLAPWQPGAAIILCDIELKGHKPADMSPRTMLKQQLNRLKAHGLTAWAATELEFIMFRNTYEDAWNKAYRGLTPANQYNNDYSILGTARVEPIIRRIRNAMETAGIQVENSKGECNLGQHEINFRYGPAVETCDKHVIYKEAAKEIAAQENAAITFMAKFNEREGNSCHTHLSLRNEAGDAVFLDADGHSPSKLFKQFMAGLLRHAPEIALFFAPNINSYKRFALGSFAPTALAWGMDNRTCAFRVLGHGKSIRVENRLPGGDVNPYLVLAAMIAAGLAGIEGDYAPVPLFTGNAYTADLPRVPNTLADAAKLFAESEFTHSVFGIDVVKHYTNMAKVELDAFNAAVTDWERFRSFERM</sequence>
<dbReference type="GO" id="GO:0004356">
    <property type="term" value="F:glutamine synthetase activity"/>
    <property type="evidence" value="ECO:0007669"/>
    <property type="project" value="UniProtKB-EC"/>
</dbReference>
<evidence type="ECO:0000259" key="8">
    <source>
        <dbReference type="PROSITE" id="PS51987"/>
    </source>
</evidence>
<evidence type="ECO:0000256" key="6">
    <source>
        <dbReference type="PROSITE-ProRule" id="PRU01331"/>
    </source>
</evidence>
<dbReference type="Proteomes" id="UP000553706">
    <property type="component" value="Unassembled WGS sequence"/>
</dbReference>
<dbReference type="InterPro" id="IPR036651">
    <property type="entry name" value="Gln_synt_N_sf"/>
</dbReference>
<protein>
    <submittedName>
        <fullName evidence="9">Glutamine synthetase</fullName>
        <ecNumber evidence="9">6.3.1.2</ecNumber>
    </submittedName>
</protein>
<dbReference type="AlphaFoldDB" id="A0A840VLY1"/>
<dbReference type="Gene3D" id="3.30.590.10">
    <property type="entry name" value="Glutamine synthetase/guanido kinase, catalytic domain"/>
    <property type="match status" value="1"/>
</dbReference>
<comment type="caution">
    <text evidence="9">The sequence shown here is derived from an EMBL/GenBank/DDBJ whole genome shotgun (WGS) entry which is preliminary data.</text>
</comment>
<evidence type="ECO:0000256" key="7">
    <source>
        <dbReference type="RuleBase" id="RU000384"/>
    </source>
</evidence>
<dbReference type="SMART" id="SM01230">
    <property type="entry name" value="Gln-synt_C"/>
    <property type="match status" value="1"/>
</dbReference>
<dbReference type="FunFam" id="3.30.590.10:FF:000005">
    <property type="entry name" value="Probable glutamine synthetase"/>
    <property type="match status" value="1"/>
</dbReference>
<dbReference type="EC" id="6.3.1.2" evidence="9"/>
<comment type="cofactor">
    <cofactor evidence="1">
        <name>Mg(2+)</name>
        <dbReference type="ChEBI" id="CHEBI:18420"/>
    </cofactor>
</comment>
<evidence type="ECO:0000256" key="1">
    <source>
        <dbReference type="ARBA" id="ARBA00001946"/>
    </source>
</evidence>
<dbReference type="RefSeq" id="WP_183265609.1">
    <property type="nucleotide sequence ID" value="NZ_JACHFJ010000002.1"/>
</dbReference>
<keyword evidence="10" id="KW-1185">Reference proteome</keyword>
<evidence type="ECO:0000313" key="10">
    <source>
        <dbReference type="Proteomes" id="UP000553706"/>
    </source>
</evidence>
<evidence type="ECO:0000256" key="5">
    <source>
        <dbReference type="ARBA" id="ARBA00022840"/>
    </source>
</evidence>
<dbReference type="GO" id="GO:0006576">
    <property type="term" value="P:biogenic amine metabolic process"/>
    <property type="evidence" value="ECO:0007669"/>
    <property type="project" value="UniProtKB-ARBA"/>
</dbReference>
<dbReference type="EMBL" id="JACHFJ010000002">
    <property type="protein sequence ID" value="MBB5372601.1"/>
    <property type="molecule type" value="Genomic_DNA"/>
</dbReference>
<evidence type="ECO:0000256" key="2">
    <source>
        <dbReference type="ARBA" id="ARBA00009897"/>
    </source>
</evidence>
<dbReference type="Pfam" id="PF00120">
    <property type="entry name" value="Gln-synt_C"/>
    <property type="match status" value="1"/>
</dbReference>
<reference evidence="9 10" key="1">
    <citation type="submission" date="2020-08" db="EMBL/GenBank/DDBJ databases">
        <title>Genomic Encyclopedia of Type Strains, Phase IV (KMG-IV): sequencing the most valuable type-strain genomes for metagenomic binning, comparative biology and taxonomic classification.</title>
        <authorList>
            <person name="Goeker M."/>
        </authorList>
    </citation>
    <scope>NUCLEOTIDE SEQUENCE [LARGE SCALE GENOMIC DNA]</scope>
    <source>
        <strain evidence="9 10">DSM 27026</strain>
    </source>
</reference>
<dbReference type="PANTHER" id="PTHR43785:SF12">
    <property type="entry name" value="TYPE-1 GLUTAMINE SYNTHETASE 2"/>
    <property type="match status" value="1"/>
</dbReference>
<comment type="similarity">
    <text evidence="2 6 7">Belongs to the glutamine synthetase family.</text>
</comment>
<accession>A0A840VLY1</accession>
<evidence type="ECO:0000256" key="3">
    <source>
        <dbReference type="ARBA" id="ARBA00022598"/>
    </source>
</evidence>
<dbReference type="GO" id="GO:0006542">
    <property type="term" value="P:glutamine biosynthetic process"/>
    <property type="evidence" value="ECO:0007669"/>
    <property type="project" value="InterPro"/>
</dbReference>
<dbReference type="PROSITE" id="PS51987">
    <property type="entry name" value="GS_CATALYTIC"/>
    <property type="match status" value="1"/>
</dbReference>
<evidence type="ECO:0000256" key="4">
    <source>
        <dbReference type="ARBA" id="ARBA00022741"/>
    </source>
</evidence>
<keyword evidence="4" id="KW-0547">Nucleotide-binding</keyword>
<dbReference type="InterPro" id="IPR014746">
    <property type="entry name" value="Gln_synth/guanido_kin_cat_dom"/>
</dbReference>
<dbReference type="SUPFAM" id="SSF55931">
    <property type="entry name" value="Glutamine synthetase/guanido kinase"/>
    <property type="match status" value="1"/>
</dbReference>
<dbReference type="GO" id="GO:0042402">
    <property type="term" value="P:biogenic amine catabolic process"/>
    <property type="evidence" value="ECO:0007669"/>
    <property type="project" value="UniProtKB-ARBA"/>
</dbReference>